<dbReference type="Pfam" id="PF12545">
    <property type="entry name" value="DUF3739"/>
    <property type="match status" value="1"/>
</dbReference>
<proteinExistence type="predicted"/>
<keyword evidence="8" id="KW-1185">Reference proteome</keyword>
<dbReference type="PANTHER" id="PTHR12338">
    <property type="entry name" value="AUTOTRANSPORTER"/>
    <property type="match status" value="1"/>
</dbReference>
<evidence type="ECO:0000256" key="2">
    <source>
        <dbReference type="ARBA" id="ARBA00022525"/>
    </source>
</evidence>
<evidence type="ECO:0000256" key="4">
    <source>
        <dbReference type="SAM" id="MobiDB-lite"/>
    </source>
</evidence>
<dbReference type="EMBL" id="CABPRV010000016">
    <property type="protein sequence ID" value="VVE53091.1"/>
    <property type="molecule type" value="Genomic_DNA"/>
</dbReference>
<feature type="chain" id="PRO_5045426141" evidence="5">
    <location>
        <begin position="30"/>
        <end position="4457"/>
    </location>
</feature>
<feature type="domain" description="Filamentous haemagglutinin FhaB/tRNA nuclease CdiA-like TPS" evidence="6">
    <location>
        <begin position="141"/>
        <end position="257"/>
    </location>
</feature>
<evidence type="ECO:0000313" key="7">
    <source>
        <dbReference type="EMBL" id="VVE53091.1"/>
    </source>
</evidence>
<dbReference type="InterPro" id="IPR012334">
    <property type="entry name" value="Pectin_lyas_fold"/>
</dbReference>
<comment type="caution">
    <text evidence="7">The sequence shown here is derived from an EMBL/GenBank/DDBJ whole genome shotgun (WGS) entry which is preliminary data.</text>
</comment>
<comment type="subcellular location">
    <subcellularLocation>
        <location evidence="1">Secreted</location>
    </subcellularLocation>
</comment>
<dbReference type="InterPro" id="IPR050909">
    <property type="entry name" value="Bact_Autotransporter_VF"/>
</dbReference>
<name>A0ABY6WBX9_9BURK</name>
<reference evidence="7 8" key="1">
    <citation type="submission" date="2019-08" db="EMBL/GenBank/DDBJ databases">
        <authorList>
            <person name="Peeters C."/>
        </authorList>
    </citation>
    <scope>NUCLEOTIDE SEQUENCE [LARGE SCALE GENOMIC DNA]</scope>
    <source>
        <strain evidence="7 8">LMG 20602</strain>
    </source>
</reference>
<dbReference type="Proteomes" id="UP000366065">
    <property type="component" value="Unassembled WGS sequence"/>
</dbReference>
<feature type="signal peptide" evidence="5">
    <location>
        <begin position="1"/>
        <end position="29"/>
    </location>
</feature>
<evidence type="ECO:0000256" key="3">
    <source>
        <dbReference type="ARBA" id="ARBA00022729"/>
    </source>
</evidence>
<accession>A0ABY6WBX9</accession>
<protein>
    <submittedName>
        <fullName evidence="7">Heme/hemopexin-binding protein</fullName>
    </submittedName>
</protein>
<dbReference type="SMART" id="SM00912">
    <property type="entry name" value="Haemagg_act"/>
    <property type="match status" value="1"/>
</dbReference>
<sequence length="4457" mass="459419">MPATRARALRRLRVLPALPVLRVRPLAQAVAVFAASSAMIGGAHAQQAFSNAWFAARGAAQTTAAQTGRLPNGMPVSSLQNPGEQQQRANQALQNSIANLATAAQGIAAMQAAQTAARQVAAASTETIPDGLTEGGLKVDTHSLTSGWINAKKDIAQSRDAAGNTNVRIEQTGEKAILNWETFNVGRRTTVEFVQQPGWAVLNRVNDPGARPSQIQGQIKADGTVVIVNRNGIQFSGTAQVDTRNLVAAAVGMTNDQFNRGLYGTAVSGATVPTFANDLSVSGSTITHGAATADVVVDAGARINTRKPQSVTEGGGYVLLLGREAHNRGTIATPSGQTVIAGGDAFVIRRGMGTDGNPNSSTRGNEIEPRFVAGSAAGRVSNSGLIASQLGDITLAGRNVEQRGVLVSSTSVNTRGTIHLTASGDANAQVKLAQGAVTAILQDAPGDTALDVQRAALLAETAKVAEAGLYNRRDQSLVQVVSSADVLFDSDSLTLATGGQINVAATRRMVAMERAKLDVSGAVGVQVAMSANNLEISVQGNEQRDAPTNRDSALLNNQTLFIDRRYLVRVPAGTQGYSTDRWYTPGGLLEVSGYLNTAQHGVGEWAAQGGTVQLGGAEVVTRAGSLINLAGGTLDVQTGMIRQSWLRGADGQLYRADNAPGDLRYLGVYRGFEVTHARWGKNTTEAYATPFVAPGARLENGYTVGRDAGRLIIASPSAVLEGDIDTSVYQGPRQAQAPDKTRYDGYLQSQLAAARGAQLIVGNMTPFYDETTLTLRDSPSAVVRSIDVGDIQALAASIALDAPIDAARTGKISLDAGWLNRQHFGGVKLLASERLTVSRDLRVADGGDVALHATRVNLDANVTARSGNIVAGNIVTQMLTGVAGGVWVDKTIADGATVGESYVKVADGVTLDTRGVWSRVDEGESGTRGVPYIDGGNVVLSSSGDVRLLPGSVVDVSSGAALMSNGSVRGGKGGNVSLLASQYDLDGKRSGELHVDGELRAYGVSGGGTLKLDTGNGIVIGGPGLKTDGWLAAGETLPFDVVLLQDYTIKAGTMAPVDYKQTLTRALPFDVKLASGALVPAGLTTTEAVRVASPTTLDAQLFTTGFSRYDVNGQLGVTVADNARLSVVMPVLNADALAARDTQSGSNPSRVLSRYLPPVWQSDAVKGTISQRGGADLVINAGTAYKRAQVRVGEGAVVAVDPGRSITITGNDQITVLGGLRAPSGVVSLLPGTFGTGSNADLPDGVFNARSIWLGGTAFIDVSAQPFTAQSASGALTGKVAAGGTIQIGAKYVAGATKVDAADAFVIVRPGARLDASGTAADIDVPGQARTRVTSNGGVISLASARGLYLDGDMKAAAGGAGAAGGTLNVVLEALNYGPVDRATLAGTNVEDAVRVAREMIIAQQQGASVLADSLRAGATGGGLTMGNARIGVDRVAAGGFDNLSLLANGMIDFDGNVDLSMGQSLRLTASSFGQAANARGSVVKLSAPYVLLAGASRAQGEGFLMPNPVKGSKNAVGSGVLGAPLPDDDATFDVNASLIDLAGPMQFGTAGSIVMGDGGQTEYRRAAFGDVTLRSTGDLRLLDKTEVYVPGNLKLASAQLYPVSDATAKIVVGQRTYVNQWNANETRLDPARTLTIERVGDTLPSQPYSVFGNLTLNAPTIRQGGVVRAPMGFITFGEMGNLLVNSYLHLLPGSVTSVSAAGLTIPYGGSLDGLSYLYDGVDAKFALAGAGPSISVYTHSLGVDEGAVVDLSGGGEIRGAAFLTGRGGSVDARLSPLMQVVQSGNKASFRLPSLSTNPVYAILPGTQQAYAPVVKDTGALAPMIGQQITIGDGVPGLPAGTYTLLPSSFALLPGAYRVELQTDATSQAGMAPLAMRNGSLTLPAQLSVNHTGIRNVSPTQAVLTSGDVLRSYSQYNEMSYADFARAGAARDGVPRSLIEADAKRLDLYFLGDNYIGKVDGLPSLRFDGRANVAPGKDGYGASLMVSSPFSGKFEILGAGGTPTKGDPLLVSLYADEINKIGVARMGIGGLPEVSADGQGALAATTAYLDRTGRGAVYSVTLRDGAILRAGEVFIVTKQSTSGITIEQGSGINTLGYGMQMWDATTGYTYSPGKAGVLAVSNGRIALLAPTPGDSWNGAGFIDLGVCAAGATCAGDALLLSEGSIAVATDKRFTITDAVRYGTRQLSLSVGRVNVGEQASLSSLAASGRLPEGLTLNQSVLSRLLRGDTVSGAPALESLSLIARDSINFYDSVSLSTIDAATGKSGIDTLVLGTPAIYGFGASDAVARIRTNRLVWSGAKSPAGAIVAGGAGTGNGRLIVDAKAIELGYGPGTQRDVNNAMNRLAVGFSTVELNASERVTANQRGSLSVYRSRGVWNDTKQDYDYSGGDVVVDTPMLTGEAGSVSRFNAGGNITVANASGRAKPVLDNGLLVSALGAEVALTAGGTAQVNTNVVLPSGRLSVSALGDVSLGDGAQLDLAGRKLDFFDASKYGWGGDVIVSSANGNVHQAAGSRIDLSAQFNRAGKLTVAAVGPTGGVVSLAGKVLGSASGEYDAGGTNVPFAAGGLDVRAQRIDDFGGLNTRLNDGGVFGSRNFQTKQGDLVVGDEIRAREISLSVDGGRLEVVGKVDASGKQAGTIRLSARDGVTIGGNAQLDAHSTTLRLDSYGQPIEASNRAVIEINGNQGRVVLADGARFDVRAGTDGTPLNVGTVEISAARLGGATGNDIAIDAGGRVVIDGARSITVNGMYRDPNAAPGTDTSVDGRGYQVINQGYLDRLHDQSTTFMTNALANGALLTRLAGLRRYTDAFHLRPGVEIVSATPDGDLHIDGDIDMSRYRYVSLNPHTQMTGVYGSGEAGALTIRAGGNLHVYGSVTDGFDTSKLTSSPDTKGWVLTSGKAAWGGDAVVPTGGLVTLVAGTSFPAERKLNYDVQVNGASLPAGVRLPTRVTLTDNVTFPAGTVLGGAVRDASGNVVHAAGTVLSSPLTVIGAMQLDPGVILPTQAFVGPMTWPAGAVMPVSLVLAGDVALKKGAIIPAETDVRLPSGAKFINVRPADADGNQGQNFAIAPMLQPGSASWSMRLVAGADTSAADPRALRPFAKDGHLVLADTHYGMSIGQYQVPGTGTPSVYRWGPAGADYFGATPGAIITEEELRAYDLTPEMIDFWNSIGDVVQTVVAGTPPVIATGAIPAREPLFSVVRTGTGDLDMLAGGNFTMNSLYGVYTAGTQAKDVTGAYNLARSKVKGAAVLGTGGGDFEKYVDGQAQSLYSAWYPEHGGNLLVRAQGDIRGDATGSRGNFVRDSSFGTPRQLIESSNVGNWLWRQGSGSAIAQGGVPTSWWINFGTYTPGRDSGGSYLDNAPYLLGFTGLGTLGGGNLVVEAGGNAGLLESRMGAGYLDPHYYVARSEGLNVAVASTGRVSADGAQIVLTGGGDLDVRIGGGLNPVREVRAVTQANSEVTDLSIWRNDNLGLYGSFTNLRGATRVEAGALGGFDAVYGGTDIRESRARDAFTAGRGIGTGGPTLVLGDSTARIDTRGDLVIGGYGDATRMQQRTNGTPFSANGVNYGGEGFSWFTLWTPSTAIDLFSAGGHLVPITAIADANRLTANYGATDGRFVLPATLRAVAANGSIYNGYAATYLLDESQQPTIGTTPALLAPEPVSSLFKVAGDGGALELIAGGSLYGGGYPISRSAATPTALPTAQNPAFAGGIASTAFVNRAYLTNVRQDALAPSILFSYGIDSATRFPLFSLTPATVSGYDFSGMAPARFYAVTGDIVGLHTGSIDYRGTVLPQPGTEATWYEGNGAVAIRAGRDIVNSGTPLGTFLSTNADLSGWKTTPDFRDPSNPGRPDRVLGSATTRGNLIVHNSADDVSVVSAGRDIRYSTFYIAGPGLLEVTAGRDVFMGDKAELRSLGALANVTAGDRSNGAGIAVAVGVGPKGLDGVDFKAFAARYLDKGNLADAGRPLADQPGKAVVVYGGALTLSGWLAQEFGYSGDVSGAEAFLASKQADLDRASAAAGNAGGAAKRDLRNEYAQQSQRYLVNWLTTRFGDATKRNATGVHFDAGAMDARQFFDALPAEQQRAYLRDVYFAELRASGREYNDATGPRAGSYLRGREAIATLFPSVDENGAARKYDGSLTMYSSAQYFLDNAYRVSTTRPQAGVKYLTQAQWIARGSPSVGVPHYEVQDAGIHTDFGGGVSIVAPGGRTLVGVDGGFVPDEGSGILTQGRGNVDLYSFDSILLGQSRIFTTFGGNVLAWSAQGDINAGRGSKSTVVYTPQRRVYDGMGIVSLSPTTPNTGAGIATLNPIPEIPPGDIDLIAPLGTVDAGEAGIRVSGNVNVAALRVVNAENIQVQGKSVGVPTVAAVNVGALTNASATAAQAASAAQEAVARDRASARQNQSSIFSVRMLDAGAQTDSTGKPRADNGPMFRYDPTSPVQVVGQMNLSESQLQALTPTERKNLMR</sequence>
<feature type="compositionally biased region" description="Polar residues" evidence="4">
    <location>
        <begin position="75"/>
        <end position="88"/>
    </location>
</feature>
<evidence type="ECO:0000313" key="8">
    <source>
        <dbReference type="Proteomes" id="UP000366065"/>
    </source>
</evidence>
<keyword evidence="3 5" id="KW-0732">Signal</keyword>
<dbReference type="SUPFAM" id="SSF51126">
    <property type="entry name" value="Pectin lyase-like"/>
    <property type="match status" value="1"/>
</dbReference>
<feature type="region of interest" description="Disordered" evidence="4">
    <location>
        <begin position="67"/>
        <end position="88"/>
    </location>
</feature>
<dbReference type="InterPro" id="IPR008638">
    <property type="entry name" value="FhaB/CdiA-like_TPS"/>
</dbReference>
<evidence type="ECO:0000256" key="1">
    <source>
        <dbReference type="ARBA" id="ARBA00004613"/>
    </source>
</evidence>
<dbReference type="Gene3D" id="2.160.20.10">
    <property type="entry name" value="Single-stranded right-handed beta-helix, Pectin lyase-like"/>
    <property type="match status" value="1"/>
</dbReference>
<organism evidence="7 8">
    <name type="scientific">Pandoraea capi</name>
    <dbReference type="NCBI Taxonomy" id="2508286"/>
    <lineage>
        <taxon>Bacteria</taxon>
        <taxon>Pseudomonadati</taxon>
        <taxon>Pseudomonadota</taxon>
        <taxon>Betaproteobacteria</taxon>
        <taxon>Burkholderiales</taxon>
        <taxon>Burkholderiaceae</taxon>
        <taxon>Pandoraea</taxon>
    </lineage>
</organism>
<keyword evidence="2" id="KW-0964">Secreted</keyword>
<dbReference type="PANTHER" id="PTHR12338:SF8">
    <property type="entry name" value="HEME_HEMOPEXIN-BINDING PROTEIN"/>
    <property type="match status" value="1"/>
</dbReference>
<gene>
    <name evidence="7" type="primary">hxuA_3</name>
    <name evidence="7" type="ORF">PCA20602_04843</name>
</gene>
<dbReference type="InterPro" id="IPR021026">
    <property type="entry name" value="Filamn_hemagglutn_DUF3739"/>
</dbReference>
<dbReference type="InterPro" id="IPR011050">
    <property type="entry name" value="Pectin_lyase_fold/virulence"/>
</dbReference>
<dbReference type="NCBIfam" id="TIGR01901">
    <property type="entry name" value="adhes_NPXG"/>
    <property type="match status" value="1"/>
</dbReference>
<evidence type="ECO:0000259" key="6">
    <source>
        <dbReference type="SMART" id="SM00912"/>
    </source>
</evidence>
<evidence type="ECO:0000256" key="5">
    <source>
        <dbReference type="SAM" id="SignalP"/>
    </source>
</evidence>